<evidence type="ECO:0000313" key="2">
    <source>
        <dbReference type="Proteomes" id="UP000298263"/>
    </source>
</evidence>
<keyword evidence="2" id="KW-1185">Reference proteome</keyword>
<dbReference type="Proteomes" id="UP000298263">
    <property type="component" value="Unassembled WGS sequence"/>
</dbReference>
<sequence length="345" mass="40859">MEINNYQLSSYFLNQKLFLSSLSPNLVDEYETKALNINYYDDHLNKIFIDKYSMDLTLEHIQRNEVPVLEKLIITNALNIDSLFYSDYTFTFKNLKKVNSYDKPFQKTFYLELPQYNIKIEGEYNTAHYTCNTAFTNLSKKYKCFLYGKIESFNETKRILKIRPIVFAEKLIKFQNDKDNHPFRAYIVEKNRLNIEDFDEFKKVKKFNKKVDFSVLASIPEKEIKRMFAEIIHENNIPKDWGGETSDLYTYNLHLGKKRIRAAFAFKGPAKNKVLEPKDLGKNGDQIVRLFHETADVYILQHCNYIKGTVETTMDAFSTQHLRSRKYVIINGEDTYRLLKSYNKI</sequence>
<dbReference type="AlphaFoldDB" id="A0A4Z0ZYJ2"/>
<dbReference type="RefSeq" id="WP_135588802.1">
    <property type="nucleotide sequence ID" value="NZ_RQGO01000018.1"/>
</dbReference>
<reference evidence="1" key="1">
    <citation type="journal article" date="2019" name="PLoS Negl. Trop. Dis.">
        <title>Revisiting the worldwide diversity of Leptospira species in the environment.</title>
        <authorList>
            <person name="Vincent A.T."/>
            <person name="Schiettekatte O."/>
            <person name="Bourhy P."/>
            <person name="Veyrier F.J."/>
            <person name="Picardeau M."/>
        </authorList>
    </citation>
    <scope>NUCLEOTIDE SEQUENCE [LARGE SCALE GENOMIC DNA]</scope>
    <source>
        <strain evidence="1">201702422</strain>
    </source>
</reference>
<dbReference type="OrthoDB" id="1495486at2"/>
<accession>A0A4Z0ZYJ2</accession>
<comment type="caution">
    <text evidence="1">The sequence shown here is derived from an EMBL/GenBank/DDBJ whole genome shotgun (WGS) entry which is preliminary data.</text>
</comment>
<name>A0A4Z0ZYJ2_9LEPT</name>
<evidence type="ECO:0000313" key="1">
    <source>
        <dbReference type="EMBL" id="TGL92967.1"/>
    </source>
</evidence>
<organism evidence="1 2">
    <name type="scientific">Leptospira congkakensis</name>
    <dbReference type="NCBI Taxonomy" id="2484932"/>
    <lineage>
        <taxon>Bacteria</taxon>
        <taxon>Pseudomonadati</taxon>
        <taxon>Spirochaetota</taxon>
        <taxon>Spirochaetia</taxon>
        <taxon>Leptospirales</taxon>
        <taxon>Leptospiraceae</taxon>
        <taxon>Leptospira</taxon>
    </lineage>
</organism>
<protein>
    <submittedName>
        <fullName evidence="1">Uncharacterized protein</fullName>
    </submittedName>
</protein>
<gene>
    <name evidence="1" type="ORF">EHQ69_07310</name>
</gene>
<proteinExistence type="predicted"/>
<dbReference type="EMBL" id="RQGP01000011">
    <property type="protein sequence ID" value="TGL92967.1"/>
    <property type="molecule type" value="Genomic_DNA"/>
</dbReference>